<dbReference type="InterPro" id="IPR021850">
    <property type="entry name" value="Symplekin/Pta1"/>
</dbReference>
<comment type="subcellular location">
    <subcellularLocation>
        <location evidence="1">Nucleus</location>
    </subcellularLocation>
</comment>
<dbReference type="Proteomes" id="UP000594260">
    <property type="component" value="Unplaced"/>
</dbReference>
<dbReference type="InterPro" id="IPR011989">
    <property type="entry name" value="ARM-like"/>
</dbReference>
<feature type="compositionally biased region" description="Low complexity" evidence="4">
    <location>
        <begin position="1104"/>
        <end position="1123"/>
    </location>
</feature>
<dbReference type="RefSeq" id="XP_022646740.1">
    <property type="nucleotide sequence ID" value="XM_022791005.1"/>
</dbReference>
<dbReference type="InterPro" id="IPR016024">
    <property type="entry name" value="ARM-type_fold"/>
</dbReference>
<dbReference type="EnsemblMetazoa" id="XM_022791005">
    <property type="protein sequence ID" value="XP_022646740"/>
    <property type="gene ID" value="LOC111244200"/>
</dbReference>
<evidence type="ECO:0008006" key="9">
    <source>
        <dbReference type="Google" id="ProtNLM"/>
    </source>
</evidence>
<feature type="region of interest" description="Disordered" evidence="4">
    <location>
        <begin position="1096"/>
        <end position="1123"/>
    </location>
</feature>
<keyword evidence="8" id="KW-1185">Reference proteome</keyword>
<dbReference type="InterPro" id="IPR032460">
    <property type="entry name" value="Symplekin/Pta1_N"/>
</dbReference>
<dbReference type="AlphaFoldDB" id="A0A7M7J4G6"/>
<dbReference type="InterPro" id="IPR022075">
    <property type="entry name" value="Symplekin_C"/>
</dbReference>
<feature type="domain" description="Symplekin C-terminal" evidence="6">
    <location>
        <begin position="879"/>
        <end position="1054"/>
    </location>
</feature>
<keyword evidence="2" id="KW-0507">mRNA processing</keyword>
<dbReference type="PANTHER" id="PTHR15245">
    <property type="entry name" value="SYMPLEKIN-RELATED"/>
    <property type="match status" value="1"/>
</dbReference>
<dbReference type="Pfam" id="PF12295">
    <property type="entry name" value="Symplekin_C"/>
    <property type="match status" value="1"/>
</dbReference>
<evidence type="ECO:0000256" key="4">
    <source>
        <dbReference type="SAM" id="MobiDB-lite"/>
    </source>
</evidence>
<dbReference type="GeneID" id="111244200"/>
<keyword evidence="3" id="KW-0539">Nucleus</keyword>
<evidence type="ECO:0000313" key="7">
    <source>
        <dbReference type="EnsemblMetazoa" id="XP_022646740"/>
    </source>
</evidence>
<dbReference type="GO" id="GO:0005847">
    <property type="term" value="C:mRNA cleavage and polyadenylation specificity factor complex"/>
    <property type="evidence" value="ECO:0007669"/>
    <property type="project" value="TreeGrafter"/>
</dbReference>
<dbReference type="GO" id="GO:0006397">
    <property type="term" value="P:mRNA processing"/>
    <property type="evidence" value="ECO:0007669"/>
    <property type="project" value="UniProtKB-KW"/>
</dbReference>
<dbReference type="Pfam" id="PF11935">
    <property type="entry name" value="SYMPK_PTA1_N"/>
    <property type="match status" value="1"/>
</dbReference>
<evidence type="ECO:0000256" key="2">
    <source>
        <dbReference type="ARBA" id="ARBA00022664"/>
    </source>
</evidence>
<dbReference type="CTD" id="40709"/>
<dbReference type="OMA" id="NVRYGIM"/>
<dbReference type="OrthoDB" id="331600at2759"/>
<dbReference type="FunCoup" id="A0A7M7J4G6">
    <property type="interactions" value="1954"/>
</dbReference>
<organism evidence="7 8">
    <name type="scientific">Varroa destructor</name>
    <name type="common">Honeybee mite</name>
    <dbReference type="NCBI Taxonomy" id="109461"/>
    <lineage>
        <taxon>Eukaryota</taxon>
        <taxon>Metazoa</taxon>
        <taxon>Ecdysozoa</taxon>
        <taxon>Arthropoda</taxon>
        <taxon>Chelicerata</taxon>
        <taxon>Arachnida</taxon>
        <taxon>Acari</taxon>
        <taxon>Parasitiformes</taxon>
        <taxon>Mesostigmata</taxon>
        <taxon>Gamasina</taxon>
        <taxon>Dermanyssoidea</taxon>
        <taxon>Varroidae</taxon>
        <taxon>Varroa</taxon>
    </lineage>
</organism>
<dbReference type="PANTHER" id="PTHR15245:SF20">
    <property type="entry name" value="SYMPLEKIN"/>
    <property type="match status" value="1"/>
</dbReference>
<evidence type="ECO:0000256" key="3">
    <source>
        <dbReference type="ARBA" id="ARBA00023242"/>
    </source>
</evidence>
<evidence type="ECO:0000313" key="8">
    <source>
        <dbReference type="Proteomes" id="UP000594260"/>
    </source>
</evidence>
<accession>A0A7M7J4G6</accession>
<sequence>MSKVVPTAAQFFADEGDTGPEDISQRVVALLNEAATAAKEQHKIQNLRTVQELITQRDPGLLDNFLDEILAFQNDRSVDVKKFLVGFMEASCKRDPAILPRVVANIQLMLNEENPNIQKRTIQAATQLYKVCLKWLCASKSTMSMDDLKKRTWNHFQQIRETVSGLLDSYNDGVRTQVIKFMETVVLCQTFPDVHSPPKRADDVALDDAPIHVAQVIKLTTLEQQAKKTLENLVAYHGAKHISSINLMTCTQALVIVATSRAEFMPRVIAALEKLHANLPPTLSMSQVSSVRKHLKLQLLLLCKHPVALNFAPQLTALLSDLGATPHELAKQLPSKFIQESTRKRTIPTEAPIAPKMPWMMPVSVGGIADDDEDGEADTGPRGVAYRAADKDASQSAIDITAADLTPRLTTLNVTDIVLVSMLRLPEAMPAPFKETYTPIGSAGTEQQISHLARLMASQMTEQNLGKGVEEMMRQAQIEMSQPQDNQDSAEPMQIETIGGTKIPGSKKTTKEPEVREEALPPLLPSGAEIPKMRALHLNLAEVTRPMNKEELESFMVSTVRRLLKTGLTKHSKAQLKTIAGVATQQRGDIAELIREFICKNVRANSDLVMMWLFEEYTADLALPNSDPPLKNYSQCVHDILMDLLIKVETRDRDVIFQRVFMEAPVVTENAIDILQQYCQNEVSVNHGLHILRSLIEYRPIRQKHYLELLLQLTTNHMEEVRQQAVKQCLILAQKSTEMKEAVENYALQHLRALLEPSPPATLYPNQQEGDNVWLEDDVKLCMTLYLALLPVNHALIHDLAHVYVAAPTDTKRTILWSLEQPVKGMGMESPELLLLLENCPKHAETLITRILHLLTEQNAPSAELVRRVRDLYHKRVGDVRFLIPVLTGLTYKEVVAALPKLIKLNPNVIKEVFNRLLSCGESGGPISPADLLVALHNIEPSKCDVKTVIKATALCFAERSVYTQDVLALVLQQLMEQNPLPTLLMRSVIQSLTLYPRLLGFVMNILQRLISKQVWKQKKVWEGFIKCCERAQPQSLHVIIQLPAEPLQELFNEAPSLKEPLIQHVTSLTQHQRSHIPLSVLKILFPEDVASQVATEKEARVGEQQQPMEQDDSSQSSSRGRE</sequence>
<reference evidence="7" key="1">
    <citation type="submission" date="2021-01" db="UniProtKB">
        <authorList>
            <consortium name="EnsemblMetazoa"/>
        </authorList>
    </citation>
    <scope>IDENTIFICATION</scope>
</reference>
<dbReference type="KEGG" id="vde:111244200"/>
<proteinExistence type="predicted"/>
<dbReference type="SUPFAM" id="SSF48371">
    <property type="entry name" value="ARM repeat"/>
    <property type="match status" value="1"/>
</dbReference>
<evidence type="ECO:0000259" key="5">
    <source>
        <dbReference type="Pfam" id="PF11935"/>
    </source>
</evidence>
<feature type="domain" description="Symplekin/Pta1 N-terminal" evidence="5">
    <location>
        <begin position="115"/>
        <end position="340"/>
    </location>
</feature>
<dbReference type="InParanoid" id="A0A7M7J4G6"/>
<protein>
    <recommendedName>
        <fullName evidence="9">Symplekin</fullName>
    </recommendedName>
</protein>
<evidence type="ECO:0000259" key="6">
    <source>
        <dbReference type="Pfam" id="PF12295"/>
    </source>
</evidence>
<evidence type="ECO:0000256" key="1">
    <source>
        <dbReference type="ARBA" id="ARBA00004123"/>
    </source>
</evidence>
<name>A0A7M7J4G6_VARDE</name>
<dbReference type="Gene3D" id="1.25.10.10">
    <property type="entry name" value="Leucine-rich Repeat Variant"/>
    <property type="match status" value="1"/>
</dbReference>